<gene>
    <name evidence="1" type="ORF">GCM10007923_23160</name>
</gene>
<name>A0ABQ5ZJM0_9HYPH</name>
<comment type="caution">
    <text evidence="1">The sequence shown here is derived from an EMBL/GenBank/DDBJ whole genome shotgun (WGS) entry which is preliminary data.</text>
</comment>
<reference evidence="2" key="1">
    <citation type="journal article" date="2019" name="Int. J. Syst. Evol. Microbiol.">
        <title>The Global Catalogue of Microorganisms (GCM) 10K type strain sequencing project: providing services to taxonomists for standard genome sequencing and annotation.</title>
        <authorList>
            <consortium name="The Broad Institute Genomics Platform"/>
            <consortium name="The Broad Institute Genome Sequencing Center for Infectious Disease"/>
            <person name="Wu L."/>
            <person name="Ma J."/>
        </authorList>
    </citation>
    <scope>NUCLEOTIDE SEQUENCE [LARGE SCALE GENOMIC DNA]</scope>
    <source>
        <strain evidence="2">NBRC 102122</strain>
    </source>
</reference>
<keyword evidence="2" id="KW-1185">Reference proteome</keyword>
<accession>A0ABQ5ZJM0</accession>
<sequence length="65" mass="6685">MAEEAGKALSDDGPAVALVAAAGAMTVETGQNSRISAVNVFLERERIDAEHLLTPHRGSGLTQPG</sequence>
<organism evidence="1 2">
    <name type="scientific">Shinella yambaruensis</name>
    <dbReference type="NCBI Taxonomy" id="415996"/>
    <lineage>
        <taxon>Bacteria</taxon>
        <taxon>Pseudomonadati</taxon>
        <taxon>Pseudomonadota</taxon>
        <taxon>Alphaproteobacteria</taxon>
        <taxon>Hyphomicrobiales</taxon>
        <taxon>Rhizobiaceae</taxon>
        <taxon>Shinella</taxon>
    </lineage>
</organism>
<evidence type="ECO:0000313" key="2">
    <source>
        <dbReference type="Proteomes" id="UP001156702"/>
    </source>
</evidence>
<dbReference type="Proteomes" id="UP001156702">
    <property type="component" value="Unassembled WGS sequence"/>
</dbReference>
<dbReference type="EMBL" id="BSOP01000017">
    <property type="protein sequence ID" value="GLR51108.1"/>
    <property type="molecule type" value="Genomic_DNA"/>
</dbReference>
<protein>
    <submittedName>
        <fullName evidence="1">Uncharacterized protein</fullName>
    </submittedName>
</protein>
<evidence type="ECO:0000313" key="1">
    <source>
        <dbReference type="EMBL" id="GLR51108.1"/>
    </source>
</evidence>
<proteinExistence type="predicted"/>